<dbReference type="GO" id="GO:0046872">
    <property type="term" value="F:metal ion binding"/>
    <property type="evidence" value="ECO:0007669"/>
    <property type="project" value="UniProtKB-KW"/>
</dbReference>
<dbReference type="GO" id="GO:0089718">
    <property type="term" value="P:amino acid import across plasma membrane"/>
    <property type="evidence" value="ECO:0007669"/>
    <property type="project" value="TreeGrafter"/>
</dbReference>
<dbReference type="PANTHER" id="PTHR11616">
    <property type="entry name" value="SODIUM/CHLORIDE DEPENDENT TRANSPORTER"/>
    <property type="match status" value="1"/>
</dbReference>
<keyword evidence="13" id="KW-1185">Reference proteome</keyword>
<dbReference type="SUPFAM" id="SSF161070">
    <property type="entry name" value="SNF-like"/>
    <property type="match status" value="1"/>
</dbReference>
<dbReference type="GO" id="GO:0005283">
    <property type="term" value="F:amino acid:sodium symporter activity"/>
    <property type="evidence" value="ECO:0007669"/>
    <property type="project" value="TreeGrafter"/>
</dbReference>
<dbReference type="PROSITE" id="PS00610">
    <property type="entry name" value="NA_NEUROTRAN_SYMP_1"/>
    <property type="match status" value="1"/>
</dbReference>
<name>A0A6P4Z2H7_BRABE</name>
<keyword evidence="4 10" id="KW-0812">Transmembrane</keyword>
<keyword evidence="8" id="KW-0479">Metal-binding</keyword>
<sequence>MAMTSYRNISKEESRLVTDRDDKKKKHGGNGDVQKNSGDETERESWSAKMDYILSMVGYCVGLGNVWRFPYLCYANGGGAFLIPYLLMLALAGIPLFFMESALGQYASLGSISVWKALPIIKGVGYAMVTISTLVAIYYNMIIAWALYYLFASFTSVLPWHHCGHWWNTPACMESSAVANRSNVTANFSRASPSQEYFHNRVLKFTDSIEDTGSISWELTLCLLLSWIIVFFCLIKGVKSSGKVVYFTATFPYVVLIILLIRGLLLPGARDGIIYYIKPDFNKLLTSQIWYDGASQVFYSLGVAWGGILTMASYNKFNNNCYRDSIIIPLANSGSSIFAGFVIFSYIGYMAHELKMDVGKVVAKGPGLAFIAYPEALTLMPISPLWSFLFFFMLLTLGLDSEFVTIETVITALSDEYPGLLRKYKVAVLFVSCAVMFLLGLPFCTQAGIYWVTLMDTYAAGFTLLIASFLMAIGISYLYGIRRLSANIKEMFGYEPNWYFKACWMAISPLMVLFIFIVSLAEYQPPTYSGHTYPAWAAGLGLAMAFTSIVMIPLFGIIAVFKQEGTLIEKVRAACRPEADWGPAHFRAALEEKKAMEQSEKRAVDRIPLQSP</sequence>
<evidence type="ECO:0000256" key="11">
    <source>
        <dbReference type="SAM" id="MobiDB-lite"/>
    </source>
</evidence>
<evidence type="ECO:0000256" key="7">
    <source>
        <dbReference type="ARBA" id="ARBA00023180"/>
    </source>
</evidence>
<protein>
    <recommendedName>
        <fullName evidence="10">Transporter</fullName>
    </recommendedName>
</protein>
<evidence type="ECO:0000256" key="6">
    <source>
        <dbReference type="ARBA" id="ARBA00023136"/>
    </source>
</evidence>
<feature type="binding site" evidence="8">
    <location>
        <position position="58"/>
    </location>
    <ligand>
        <name>Na(+)</name>
        <dbReference type="ChEBI" id="CHEBI:29101"/>
        <label>1</label>
    </ligand>
</feature>
<keyword evidence="7" id="KW-0325">Glycoprotein</keyword>
<evidence type="ECO:0000256" key="3">
    <source>
        <dbReference type="ARBA" id="ARBA00022448"/>
    </source>
</evidence>
<reference evidence="14" key="1">
    <citation type="submission" date="2025-08" db="UniProtKB">
        <authorList>
            <consortium name="RefSeq"/>
        </authorList>
    </citation>
    <scope>IDENTIFICATION</scope>
    <source>
        <tissue evidence="14">Gonad</tissue>
    </source>
</reference>
<evidence type="ECO:0000256" key="12">
    <source>
        <dbReference type="SAM" id="Phobius"/>
    </source>
</evidence>
<feature type="binding site" evidence="8">
    <location>
        <position position="65"/>
    </location>
    <ligand>
        <name>Na(+)</name>
        <dbReference type="ChEBI" id="CHEBI:29101"/>
        <label>1</label>
    </ligand>
</feature>
<feature type="transmembrane region" description="Helical" evidence="12">
    <location>
        <begin position="124"/>
        <end position="151"/>
    </location>
</feature>
<feature type="binding site" evidence="8">
    <location>
        <position position="61"/>
    </location>
    <ligand>
        <name>Na(+)</name>
        <dbReference type="ChEBI" id="CHEBI:29101"/>
        <label>1</label>
    </ligand>
</feature>
<feature type="binding site" evidence="8">
    <location>
        <position position="300"/>
    </location>
    <ligand>
        <name>Na(+)</name>
        <dbReference type="ChEBI" id="CHEBI:29101"/>
        <label>1</label>
    </ligand>
</feature>
<dbReference type="PANTHER" id="PTHR11616:SF321">
    <property type="entry name" value="SODIUM-DEPENDENT NUTRIENT AMINO ACID TRANSPORTER 1-RELATED"/>
    <property type="match status" value="1"/>
</dbReference>
<organism evidence="13 14">
    <name type="scientific">Branchiostoma belcheri</name>
    <name type="common">Amphioxus</name>
    <dbReference type="NCBI Taxonomy" id="7741"/>
    <lineage>
        <taxon>Eukaryota</taxon>
        <taxon>Metazoa</taxon>
        <taxon>Chordata</taxon>
        <taxon>Cephalochordata</taxon>
        <taxon>Leptocardii</taxon>
        <taxon>Amphioxiformes</taxon>
        <taxon>Branchiostomatidae</taxon>
        <taxon>Branchiostoma</taxon>
    </lineage>
</organism>
<dbReference type="Pfam" id="PF00209">
    <property type="entry name" value="SNF"/>
    <property type="match status" value="1"/>
</dbReference>
<evidence type="ECO:0000256" key="10">
    <source>
        <dbReference type="RuleBase" id="RU003732"/>
    </source>
</evidence>
<feature type="binding site" evidence="8">
    <location>
        <position position="332"/>
    </location>
    <ligand>
        <name>Na(+)</name>
        <dbReference type="ChEBI" id="CHEBI:29101"/>
        <label>1</label>
    </ligand>
</feature>
<feature type="transmembrane region" description="Helical" evidence="12">
    <location>
        <begin position="502"/>
        <end position="521"/>
    </location>
</feature>
<feature type="transmembrane region" description="Helical" evidence="12">
    <location>
        <begin position="458"/>
        <end position="481"/>
    </location>
</feature>
<evidence type="ECO:0000256" key="8">
    <source>
        <dbReference type="PIRSR" id="PIRSR600175-1"/>
    </source>
</evidence>
<keyword evidence="5 12" id="KW-1133">Transmembrane helix</keyword>
<dbReference type="PROSITE" id="PS50267">
    <property type="entry name" value="NA_NEUROTRAN_SYMP_3"/>
    <property type="match status" value="1"/>
</dbReference>
<evidence type="ECO:0000256" key="9">
    <source>
        <dbReference type="PIRSR" id="PIRSR600175-2"/>
    </source>
</evidence>
<keyword evidence="6 12" id="KW-0472">Membrane</keyword>
<dbReference type="KEGG" id="bbel:109470699"/>
<feature type="region of interest" description="Disordered" evidence="11">
    <location>
        <begin position="1"/>
        <end position="42"/>
    </location>
</feature>
<dbReference type="OrthoDB" id="6581954at2759"/>
<feature type="transmembrane region" description="Helical" evidence="12">
    <location>
        <begin position="215"/>
        <end position="235"/>
    </location>
</feature>
<feature type="transmembrane region" description="Helical" evidence="12">
    <location>
        <begin position="426"/>
        <end position="452"/>
    </location>
</feature>
<comment type="subcellular location">
    <subcellularLocation>
        <location evidence="1">Membrane</location>
        <topology evidence="1">Multi-pass membrane protein</topology>
    </subcellularLocation>
</comment>
<proteinExistence type="inferred from homology"/>
<feature type="transmembrane region" description="Helical" evidence="12">
    <location>
        <begin position="52"/>
        <end position="70"/>
    </location>
</feature>
<dbReference type="AlphaFoldDB" id="A0A6P4Z2H7"/>
<feature type="binding site" evidence="8">
    <location>
        <position position="400"/>
    </location>
    <ligand>
        <name>Na(+)</name>
        <dbReference type="ChEBI" id="CHEBI:29101"/>
        <label>1</label>
    </ligand>
</feature>
<evidence type="ECO:0000256" key="1">
    <source>
        <dbReference type="ARBA" id="ARBA00004141"/>
    </source>
</evidence>
<gene>
    <name evidence="14" type="primary">LOC109470699</name>
</gene>
<feature type="transmembrane region" description="Helical" evidence="12">
    <location>
        <begin position="244"/>
        <end position="265"/>
    </location>
</feature>
<comment type="similarity">
    <text evidence="2 10">Belongs to the sodium:neurotransmitter symporter (SNF) (TC 2.A.22) family.</text>
</comment>
<dbReference type="PRINTS" id="PR00176">
    <property type="entry name" value="NANEUSMPORT"/>
</dbReference>
<dbReference type="InterPro" id="IPR037272">
    <property type="entry name" value="SNS_sf"/>
</dbReference>
<keyword evidence="9" id="KW-1015">Disulfide bond</keyword>
<dbReference type="GeneID" id="109470699"/>
<feature type="binding site" evidence="8">
    <location>
        <position position="397"/>
    </location>
    <ligand>
        <name>Na(+)</name>
        <dbReference type="ChEBI" id="CHEBI:29101"/>
        <label>1</label>
    </ligand>
</feature>
<evidence type="ECO:0000256" key="4">
    <source>
        <dbReference type="ARBA" id="ARBA00022692"/>
    </source>
</evidence>
<keyword evidence="3 10" id="KW-0813">Transport</keyword>
<dbReference type="Proteomes" id="UP000515135">
    <property type="component" value="Unplaced"/>
</dbReference>
<evidence type="ECO:0000313" key="14">
    <source>
        <dbReference type="RefSeq" id="XP_019625292.1"/>
    </source>
</evidence>
<keyword evidence="10" id="KW-0769">Symport</keyword>
<dbReference type="GO" id="GO:0005886">
    <property type="term" value="C:plasma membrane"/>
    <property type="evidence" value="ECO:0007669"/>
    <property type="project" value="TreeGrafter"/>
</dbReference>
<feature type="transmembrane region" description="Helical" evidence="12">
    <location>
        <begin position="297"/>
        <end position="314"/>
    </location>
</feature>
<dbReference type="RefSeq" id="XP_019625292.1">
    <property type="nucleotide sequence ID" value="XM_019769733.1"/>
</dbReference>
<feature type="compositionally biased region" description="Basic and acidic residues" evidence="11">
    <location>
        <begin position="9"/>
        <end position="22"/>
    </location>
</feature>
<dbReference type="PROSITE" id="PS00754">
    <property type="entry name" value="NA_NEUROTRAN_SYMP_2"/>
    <property type="match status" value="1"/>
</dbReference>
<evidence type="ECO:0000256" key="5">
    <source>
        <dbReference type="ARBA" id="ARBA00022989"/>
    </source>
</evidence>
<feature type="disulfide bond" evidence="9">
    <location>
        <begin position="163"/>
        <end position="172"/>
    </location>
</feature>
<keyword evidence="8" id="KW-0915">Sodium</keyword>
<evidence type="ECO:0000313" key="13">
    <source>
        <dbReference type="Proteomes" id="UP000515135"/>
    </source>
</evidence>
<feature type="transmembrane region" description="Helical" evidence="12">
    <location>
        <begin position="533"/>
        <end position="561"/>
    </location>
</feature>
<evidence type="ECO:0000256" key="2">
    <source>
        <dbReference type="ARBA" id="ARBA00006459"/>
    </source>
</evidence>
<feature type="transmembrane region" description="Helical" evidence="12">
    <location>
        <begin position="82"/>
        <end position="103"/>
    </location>
</feature>
<accession>A0A6P4Z2H7</accession>
<feature type="transmembrane region" description="Helical" evidence="12">
    <location>
        <begin position="385"/>
        <end position="405"/>
    </location>
</feature>
<dbReference type="InterPro" id="IPR000175">
    <property type="entry name" value="Na/ntran_symport"/>
</dbReference>
<feature type="transmembrane region" description="Helical" evidence="12">
    <location>
        <begin position="326"/>
        <end position="349"/>
    </location>
</feature>
<feature type="binding site" evidence="8">
    <location>
        <position position="401"/>
    </location>
    <ligand>
        <name>Na(+)</name>
        <dbReference type="ChEBI" id="CHEBI:29101"/>
        <label>1</label>
    </ligand>
</feature>